<dbReference type="AlphaFoldDB" id="A0A495DD42"/>
<dbReference type="RefSeq" id="WP_147422650.1">
    <property type="nucleotide sequence ID" value="NZ_RBIM01000003.1"/>
</dbReference>
<reference evidence="2 3" key="1">
    <citation type="submission" date="2018-10" db="EMBL/GenBank/DDBJ databases">
        <title>Genomic Encyclopedia of Type Strains, Phase IV (KMG-IV): sequencing the most valuable type-strain genomes for metagenomic binning, comparative biology and taxonomic classification.</title>
        <authorList>
            <person name="Goeker M."/>
        </authorList>
    </citation>
    <scope>NUCLEOTIDE SEQUENCE [LARGE SCALE GENOMIC DNA]</scope>
    <source>
        <strain evidence="2 3">DSM 4734</strain>
    </source>
</reference>
<accession>A0A495DD42</accession>
<feature type="chain" id="PRO_5019724786" description="Lipoprotein" evidence="1">
    <location>
        <begin position="24"/>
        <end position="218"/>
    </location>
</feature>
<organism evidence="2 3">
    <name type="scientific">Maricaulis maris</name>
    <dbReference type="NCBI Taxonomy" id="74318"/>
    <lineage>
        <taxon>Bacteria</taxon>
        <taxon>Pseudomonadati</taxon>
        <taxon>Pseudomonadota</taxon>
        <taxon>Alphaproteobacteria</taxon>
        <taxon>Maricaulales</taxon>
        <taxon>Maricaulaceae</taxon>
        <taxon>Maricaulis</taxon>
    </lineage>
</organism>
<dbReference type="PROSITE" id="PS51257">
    <property type="entry name" value="PROKAR_LIPOPROTEIN"/>
    <property type="match status" value="1"/>
</dbReference>
<dbReference type="EMBL" id="RBIM01000003">
    <property type="protein sequence ID" value="RKR00219.1"/>
    <property type="molecule type" value="Genomic_DNA"/>
</dbReference>
<keyword evidence="1" id="KW-0732">Signal</keyword>
<evidence type="ECO:0000313" key="2">
    <source>
        <dbReference type="EMBL" id="RKR00219.1"/>
    </source>
</evidence>
<dbReference type="Proteomes" id="UP000273675">
    <property type="component" value="Unassembled WGS sequence"/>
</dbReference>
<proteinExistence type="predicted"/>
<sequence>MSAFRRAVLAICFCSLASACASAPISIAASSLPGSGALVTPAHRELDDAVDDFADQLEDRGLVREASTMDTAMRWMNQLAGQSGEAAPDGLTLYLQVAGIDPADIQAVDIIRADLVETWQGAAAIDAASRRLLTTGTGLRRSDVTDALGAVETAMTHAQTAQSVFEAALLELTTHHDAAVLAGLRVERDLLALRVNDLRDRADELADLRRQMRNPSIS</sequence>
<feature type="signal peptide" evidence="1">
    <location>
        <begin position="1"/>
        <end position="23"/>
    </location>
</feature>
<comment type="caution">
    <text evidence="2">The sequence shown here is derived from an EMBL/GenBank/DDBJ whole genome shotgun (WGS) entry which is preliminary data.</text>
</comment>
<name>A0A495DD42_9PROT</name>
<evidence type="ECO:0008006" key="4">
    <source>
        <dbReference type="Google" id="ProtNLM"/>
    </source>
</evidence>
<dbReference type="OrthoDB" id="7596638at2"/>
<gene>
    <name evidence="2" type="ORF">C7435_1420</name>
</gene>
<evidence type="ECO:0000256" key="1">
    <source>
        <dbReference type="SAM" id="SignalP"/>
    </source>
</evidence>
<protein>
    <recommendedName>
        <fullName evidence="4">Lipoprotein</fullName>
    </recommendedName>
</protein>
<evidence type="ECO:0000313" key="3">
    <source>
        <dbReference type="Proteomes" id="UP000273675"/>
    </source>
</evidence>